<dbReference type="InterPro" id="IPR005656">
    <property type="entry name" value="MmgE_PrpD"/>
</dbReference>
<feature type="domain" description="MmgE/PrpD C-terminal" evidence="2">
    <location>
        <begin position="270"/>
        <end position="423"/>
    </location>
</feature>
<evidence type="ECO:0000313" key="3">
    <source>
        <dbReference type="EMBL" id="MBU5626465.1"/>
    </source>
</evidence>
<dbReference type="InterPro" id="IPR045337">
    <property type="entry name" value="MmgE_PrpD_C"/>
</dbReference>
<name>A0ABS6F8T7_9FIRM</name>
<dbReference type="Pfam" id="PF19305">
    <property type="entry name" value="MmgE_PrpD_C"/>
    <property type="match status" value="1"/>
</dbReference>
<dbReference type="Pfam" id="PF03972">
    <property type="entry name" value="MmgE_PrpD_N"/>
    <property type="match status" value="1"/>
</dbReference>
<evidence type="ECO:0000313" key="4">
    <source>
        <dbReference type="Proteomes" id="UP000787672"/>
    </source>
</evidence>
<proteinExistence type="predicted"/>
<sequence length="451" mass="48219">MRELRTLAQFICNLQAEDIPQEVAEAAVLRVLDTVSVAVGGAGSDLIERVEEELIPLHTNEPTASLWGRNQKSALSSAIFFNAMRGHYLELDDVHTGSKTHIGTVVIPAAWGLAEKLDRTGAELIVAIICGYETMARIGLSLGTVSHRQKGWHVTGTAGTFGAAAACGKLLGLSEEKMVWALGLAGTQSSGLWAFLQDGANCKVLHPARAALNGCEAALMAHSGMSGPESILTAKDGGLLAAMSDEYDVHRLTDGLGQWWATLQMDVKPYPCCRSTHCAIDAALALRSTCSVSPDHIARILVETYDIGYKQCGMSKGSISPTTAAEAKFSTPYTAAVALLKGSVSLKDFQSGAINEPELRNLMGKITVVSDKAFSEKYPEHWGCRMTIETLTGEVFQKEIIDAAGSIWAPLTRSQQIEKAGTMFSFGGYASADTAILDLLNLPRLDHIPVI</sequence>
<organism evidence="3 4">
    <name type="scientific">Dysosmobacter acutus</name>
    <dbReference type="NCBI Taxonomy" id="2841504"/>
    <lineage>
        <taxon>Bacteria</taxon>
        <taxon>Bacillati</taxon>
        <taxon>Bacillota</taxon>
        <taxon>Clostridia</taxon>
        <taxon>Eubacteriales</taxon>
        <taxon>Oscillospiraceae</taxon>
        <taxon>Dysosmobacter</taxon>
    </lineage>
</organism>
<evidence type="ECO:0000259" key="1">
    <source>
        <dbReference type="Pfam" id="PF03972"/>
    </source>
</evidence>
<reference evidence="3 4" key="1">
    <citation type="submission" date="2021-06" db="EMBL/GenBank/DDBJ databases">
        <authorList>
            <person name="Sun Q."/>
            <person name="Li D."/>
        </authorList>
    </citation>
    <scope>NUCLEOTIDE SEQUENCE [LARGE SCALE GENOMIC DNA]</scope>
    <source>
        <strain evidence="3 4">MSJ-2</strain>
    </source>
</reference>
<dbReference type="PANTHER" id="PTHR16943:SF8">
    <property type="entry name" value="2-METHYLCITRATE DEHYDRATASE"/>
    <property type="match status" value="1"/>
</dbReference>
<accession>A0ABS6F8T7</accession>
<dbReference type="InterPro" id="IPR045336">
    <property type="entry name" value="MmgE_PrpD_N"/>
</dbReference>
<comment type="caution">
    <text evidence="3">The sequence shown here is derived from an EMBL/GenBank/DDBJ whole genome shotgun (WGS) entry which is preliminary data.</text>
</comment>
<protein>
    <submittedName>
        <fullName evidence="3">MmgE/PrpD family protein</fullName>
    </submittedName>
</protein>
<gene>
    <name evidence="3" type="ORF">KQI82_05950</name>
</gene>
<dbReference type="Proteomes" id="UP000787672">
    <property type="component" value="Unassembled WGS sequence"/>
</dbReference>
<feature type="domain" description="MmgE/PrpD N-terminal" evidence="1">
    <location>
        <begin position="6"/>
        <end position="249"/>
    </location>
</feature>
<evidence type="ECO:0000259" key="2">
    <source>
        <dbReference type="Pfam" id="PF19305"/>
    </source>
</evidence>
<dbReference type="PANTHER" id="PTHR16943">
    <property type="entry name" value="2-METHYLCITRATE DEHYDRATASE-RELATED"/>
    <property type="match status" value="1"/>
</dbReference>
<dbReference type="EMBL" id="JAHLQN010000001">
    <property type="protein sequence ID" value="MBU5626465.1"/>
    <property type="molecule type" value="Genomic_DNA"/>
</dbReference>
<keyword evidence="4" id="KW-1185">Reference proteome</keyword>